<sequence>MLPVLHVLAGQLRKQEKSGARPLGRFAREVLLYSLECRWIGTRLTLALNKEGKIKTETHCLYPYYKGNFMKPRKNIFFEGNIIDNRKLGGENQPFFIHRVVFTNGKYAIVRAASGVCFRPGENIQRNDSEWLYNHEKIRLLSFEYLEEKESVRQLLEYC</sequence>
<keyword evidence="2" id="KW-1185">Reference proteome</keyword>
<comment type="caution">
    <text evidence="1">The sequence shown here is derived from an EMBL/GenBank/DDBJ whole genome shotgun (WGS) entry which is preliminary data.</text>
</comment>
<protein>
    <submittedName>
        <fullName evidence="1">Uncharacterized protein</fullName>
    </submittedName>
</protein>
<dbReference type="EMBL" id="JBGCUC010000025">
    <property type="protein sequence ID" value="MFG6078666.1"/>
    <property type="molecule type" value="Genomic_DNA"/>
</dbReference>
<evidence type="ECO:0000313" key="2">
    <source>
        <dbReference type="Proteomes" id="UP001605250"/>
    </source>
</evidence>
<proteinExistence type="predicted"/>
<dbReference type="RefSeq" id="WP_394150266.1">
    <property type="nucleotide sequence ID" value="NZ_JBGCUC010000025.1"/>
</dbReference>
<organism evidence="1 2">
    <name type="scientific">Erwinia plantamica</name>
    <dbReference type="NCBI Taxonomy" id="3237104"/>
    <lineage>
        <taxon>Bacteria</taxon>
        <taxon>Pseudomonadati</taxon>
        <taxon>Pseudomonadota</taxon>
        <taxon>Gammaproteobacteria</taxon>
        <taxon>Enterobacterales</taxon>
        <taxon>Erwiniaceae</taxon>
        <taxon>Erwinia</taxon>
    </lineage>
</organism>
<gene>
    <name evidence="1" type="ORF">AB3U87_20140</name>
</gene>
<name>A0ABW7CR24_9GAMM</name>
<accession>A0ABW7CR24</accession>
<dbReference type="Proteomes" id="UP001605250">
    <property type="component" value="Unassembled WGS sequence"/>
</dbReference>
<reference evidence="1 2" key="1">
    <citation type="submission" date="2024-07" db="EMBL/GenBank/DDBJ databases">
        <title>Novel bacterial strain Erwinia sp. OPT-41 promoting growth of various crops.</title>
        <authorList>
            <person name="Egorshina A."/>
            <person name="Lukyantsev M.A."/>
            <person name="Golubev S.N."/>
            <person name="Muratova A.Y."/>
            <person name="Bulygina E.A."/>
        </authorList>
    </citation>
    <scope>NUCLEOTIDE SEQUENCE [LARGE SCALE GENOMIC DNA]</scope>
    <source>
        <strain evidence="1 2">OPT-41</strain>
    </source>
</reference>
<evidence type="ECO:0000313" key="1">
    <source>
        <dbReference type="EMBL" id="MFG6078666.1"/>
    </source>
</evidence>